<accession>A0A9N9VCZ7</accession>
<proteinExistence type="inferred from homology"/>
<evidence type="ECO:0000259" key="5">
    <source>
        <dbReference type="Pfam" id="PF08386"/>
    </source>
</evidence>
<evidence type="ECO:0000259" key="4">
    <source>
        <dbReference type="Pfam" id="PF00561"/>
    </source>
</evidence>
<dbReference type="AlphaFoldDB" id="A0A9N9VCZ7"/>
<feature type="domain" description="AB hydrolase-1" evidence="4">
    <location>
        <begin position="89"/>
        <end position="307"/>
    </location>
</feature>
<feature type="signal peptide" evidence="3">
    <location>
        <begin position="1"/>
        <end position="21"/>
    </location>
</feature>
<keyword evidence="2" id="KW-0378">Hydrolase</keyword>
<dbReference type="Pfam" id="PF00561">
    <property type="entry name" value="Abhydrolase_1"/>
    <property type="match status" value="1"/>
</dbReference>
<comment type="similarity">
    <text evidence="1">Belongs to the peptidase S33 family.</text>
</comment>
<name>A0A9N9VCZ7_9HYPO</name>
<evidence type="ECO:0000313" key="6">
    <source>
        <dbReference type="EMBL" id="CAH0021783.1"/>
    </source>
</evidence>
<dbReference type="EMBL" id="CABFNQ020000661">
    <property type="protein sequence ID" value="CAH0021783.1"/>
    <property type="molecule type" value="Genomic_DNA"/>
</dbReference>
<evidence type="ECO:0000256" key="1">
    <source>
        <dbReference type="ARBA" id="ARBA00010088"/>
    </source>
</evidence>
<gene>
    <name evidence="6" type="ORF">CRHIZ90672A_00018583</name>
</gene>
<keyword evidence="3" id="KW-0732">Signal</keyword>
<dbReference type="InterPro" id="IPR029058">
    <property type="entry name" value="AB_hydrolase_fold"/>
</dbReference>
<reference evidence="6" key="1">
    <citation type="submission" date="2021-10" db="EMBL/GenBank/DDBJ databases">
        <authorList>
            <person name="Piombo E."/>
        </authorList>
    </citation>
    <scope>NUCLEOTIDE SEQUENCE</scope>
</reference>
<dbReference type="SUPFAM" id="SSF53474">
    <property type="entry name" value="alpha/beta-Hydrolases"/>
    <property type="match status" value="1"/>
</dbReference>
<dbReference type="Proteomes" id="UP000696573">
    <property type="component" value="Unassembled WGS sequence"/>
</dbReference>
<comment type="caution">
    <text evidence="6">The sequence shown here is derived from an EMBL/GenBank/DDBJ whole genome shotgun (WGS) entry which is preliminary data.</text>
</comment>
<feature type="domain" description="Peptidase S33 tripeptidyl aminopeptidase-like C-terminal" evidence="5">
    <location>
        <begin position="464"/>
        <end position="577"/>
    </location>
</feature>
<dbReference type="InterPro" id="IPR000073">
    <property type="entry name" value="AB_hydrolase_1"/>
</dbReference>
<dbReference type="InterPro" id="IPR051601">
    <property type="entry name" value="Serine_prot/Carboxylest_S33"/>
</dbReference>
<feature type="chain" id="PRO_5040286556" description="Peptidase S33 tripeptidyl aminopeptidase-like C-terminal domain-containing protein" evidence="3">
    <location>
        <begin position="22"/>
        <end position="600"/>
    </location>
</feature>
<evidence type="ECO:0000313" key="7">
    <source>
        <dbReference type="Proteomes" id="UP000696573"/>
    </source>
</evidence>
<sequence>MPSIYYSLSLVASAFALGVLADDTVNFDWSSIQPTKHLVYHSCYATFKCARLEVPLDWHNTSDPRTVSIAIRTLPAVVPHDDSTFGGSILTNPGGPAGSGIQFAEDFALPLQRIIDKPGRRHYEIVSFDPRGVGYTTPAADCFHDPLARSAWMLEYRGIGGLTGAGHGHLSQSAMAYTLAMNDMFSRHCLSSEAKYGEILPFVNTPSVARDMIEIIDRIDQLYNPTAKKTTHTSFGTSMTDVAILNGDGKLPRLQYIGFSYGTALGNYFASMFPGRVGRIVVDGVTDANDYANGDPGWLGNTIDDNEILDRFWKGCFKAGVSVCPLANDTDISSASRRFWSWVKNLDEQPQSVEGPTGDIAVLTGDDVRRSVGDIFDNPIPGFRNIANSLHRAMAGNQTELFQLAVGRNPLPLFRNSTDSQLQPVDLSSIDQQYAILCGDGKDVTGKSVLYWMRYAKQQEAISKLLGHYWVTSRLLCSSWPVRASWLFNGPFTSPNANSKLLPGIPAAPLLFLSTELDPVTPLRAARKMAAGHPGARVVTQEGIGHCALQSSPSNCTRSVLADYFDTGKVPDRDTFCKADCGPWDLTCHVQQGLSIPEKD</sequence>
<dbReference type="InterPro" id="IPR013595">
    <property type="entry name" value="Pept_S33_TAP-like_C"/>
</dbReference>
<organism evidence="6 7">
    <name type="scientific">Clonostachys rhizophaga</name>
    <dbReference type="NCBI Taxonomy" id="160324"/>
    <lineage>
        <taxon>Eukaryota</taxon>
        <taxon>Fungi</taxon>
        <taxon>Dikarya</taxon>
        <taxon>Ascomycota</taxon>
        <taxon>Pezizomycotina</taxon>
        <taxon>Sordariomycetes</taxon>
        <taxon>Hypocreomycetidae</taxon>
        <taxon>Hypocreales</taxon>
        <taxon>Bionectriaceae</taxon>
        <taxon>Clonostachys</taxon>
    </lineage>
</organism>
<protein>
    <recommendedName>
        <fullName evidence="8">Peptidase S33 tripeptidyl aminopeptidase-like C-terminal domain-containing protein</fullName>
    </recommendedName>
</protein>
<evidence type="ECO:0000256" key="3">
    <source>
        <dbReference type="SAM" id="SignalP"/>
    </source>
</evidence>
<evidence type="ECO:0000256" key="2">
    <source>
        <dbReference type="ARBA" id="ARBA00022801"/>
    </source>
</evidence>
<dbReference type="OrthoDB" id="425534at2759"/>
<dbReference type="Gene3D" id="3.40.50.1820">
    <property type="entry name" value="alpha/beta hydrolase"/>
    <property type="match status" value="1"/>
</dbReference>
<dbReference type="PANTHER" id="PTHR43248">
    <property type="entry name" value="2-SUCCINYL-6-HYDROXY-2,4-CYCLOHEXADIENE-1-CARBOXYLATE SYNTHASE"/>
    <property type="match status" value="1"/>
</dbReference>
<dbReference type="PANTHER" id="PTHR43248:SF25">
    <property type="entry name" value="AB HYDROLASE-1 DOMAIN-CONTAINING PROTEIN-RELATED"/>
    <property type="match status" value="1"/>
</dbReference>
<dbReference type="Pfam" id="PF08386">
    <property type="entry name" value="Abhydrolase_4"/>
    <property type="match status" value="1"/>
</dbReference>
<dbReference type="GO" id="GO:0016787">
    <property type="term" value="F:hydrolase activity"/>
    <property type="evidence" value="ECO:0007669"/>
    <property type="project" value="UniProtKB-KW"/>
</dbReference>
<evidence type="ECO:0008006" key="8">
    <source>
        <dbReference type="Google" id="ProtNLM"/>
    </source>
</evidence>
<keyword evidence="7" id="KW-1185">Reference proteome</keyword>